<evidence type="ECO:0000313" key="9">
    <source>
        <dbReference type="Proteomes" id="UP000605986"/>
    </source>
</evidence>
<keyword evidence="9" id="KW-1185">Reference proteome</keyword>
<comment type="subcellular location">
    <subcellularLocation>
        <location evidence="1">Membrane</location>
        <topology evidence="1">Multi-pass membrane protein</topology>
    </subcellularLocation>
</comment>
<evidence type="ECO:0000256" key="4">
    <source>
        <dbReference type="ARBA" id="ARBA00023136"/>
    </source>
</evidence>
<feature type="transmembrane region" description="Helical" evidence="6">
    <location>
        <begin position="222"/>
        <end position="244"/>
    </location>
</feature>
<feature type="transmembrane region" description="Helical" evidence="6">
    <location>
        <begin position="192"/>
        <end position="210"/>
    </location>
</feature>
<name>A0A8H4KAV7_9HYPO</name>
<sequence>MSLPPPPDNLDLTESRIPEIVAALATTWAIATICVPLRFFARRLKGYPLWIDDWLALFSLVCASVAVWVIIGYVVPHGTGKHIWVAPAQAMKVWAIGIFIGEIAYSLTLSAVKWSILAFYWRIFGSTYLIRVPIWTLLGLVTAWCIAVLGVIIFQCSPPRALWERFDPVSPMPPDEFVCDIDANKFFYGNSIPSIITDIFIILLPLPSIIKLQLPILQKVAVVFIFTLGAFVTIISIIRLVFILNLDLKSPDVTWNITNTLIWSYVETNIAIVCCRLPSLKPLYSIALNGILNSAARSSDLKSGNANTLDRHRQPGLCDPGYSHSSTQVVATNGSSNCVDDERSLVRLDERDLNSFNGDLGSGHELANVSHANGIAITADFILQGHAAV</sequence>
<accession>A0A8H4KAV7</accession>
<keyword evidence="2 6" id="KW-0812">Transmembrane</keyword>
<dbReference type="Pfam" id="PF20684">
    <property type="entry name" value="Fung_rhodopsin"/>
    <property type="match status" value="1"/>
</dbReference>
<comment type="similarity">
    <text evidence="5">Belongs to the SAT4 family.</text>
</comment>
<dbReference type="InterPro" id="IPR052337">
    <property type="entry name" value="SAT4-like"/>
</dbReference>
<organism evidence="8 9">
    <name type="scientific">Fusarium austroafricanum</name>
    <dbReference type="NCBI Taxonomy" id="2364996"/>
    <lineage>
        <taxon>Eukaryota</taxon>
        <taxon>Fungi</taxon>
        <taxon>Dikarya</taxon>
        <taxon>Ascomycota</taxon>
        <taxon>Pezizomycotina</taxon>
        <taxon>Sordariomycetes</taxon>
        <taxon>Hypocreomycetidae</taxon>
        <taxon>Hypocreales</taxon>
        <taxon>Nectriaceae</taxon>
        <taxon>Fusarium</taxon>
        <taxon>Fusarium concolor species complex</taxon>
    </lineage>
</organism>
<comment type="caution">
    <text evidence="8">The sequence shown here is derived from an EMBL/GenBank/DDBJ whole genome shotgun (WGS) entry which is preliminary data.</text>
</comment>
<evidence type="ECO:0000256" key="5">
    <source>
        <dbReference type="ARBA" id="ARBA00038359"/>
    </source>
</evidence>
<evidence type="ECO:0000256" key="6">
    <source>
        <dbReference type="SAM" id="Phobius"/>
    </source>
</evidence>
<evidence type="ECO:0000256" key="2">
    <source>
        <dbReference type="ARBA" id="ARBA00022692"/>
    </source>
</evidence>
<dbReference type="InterPro" id="IPR049326">
    <property type="entry name" value="Rhodopsin_dom_fungi"/>
</dbReference>
<dbReference type="AlphaFoldDB" id="A0A8H4KAV7"/>
<feature type="transmembrane region" description="Helical" evidence="6">
    <location>
        <begin position="20"/>
        <end position="41"/>
    </location>
</feature>
<keyword evidence="3 6" id="KW-1133">Transmembrane helix</keyword>
<dbReference type="PANTHER" id="PTHR33048:SF47">
    <property type="entry name" value="INTEGRAL MEMBRANE PROTEIN-RELATED"/>
    <property type="match status" value="1"/>
</dbReference>
<feature type="transmembrane region" description="Helical" evidence="6">
    <location>
        <begin position="94"/>
        <end position="120"/>
    </location>
</feature>
<dbReference type="OrthoDB" id="5417844at2759"/>
<proteinExistence type="inferred from homology"/>
<gene>
    <name evidence="8" type="ORF">F53441_10650</name>
</gene>
<evidence type="ECO:0000259" key="7">
    <source>
        <dbReference type="Pfam" id="PF20684"/>
    </source>
</evidence>
<keyword evidence="4 6" id="KW-0472">Membrane</keyword>
<evidence type="ECO:0000313" key="8">
    <source>
        <dbReference type="EMBL" id="KAF4445629.1"/>
    </source>
</evidence>
<dbReference type="GO" id="GO:0016020">
    <property type="term" value="C:membrane"/>
    <property type="evidence" value="ECO:0007669"/>
    <property type="project" value="UniProtKB-SubCell"/>
</dbReference>
<evidence type="ECO:0000256" key="3">
    <source>
        <dbReference type="ARBA" id="ARBA00022989"/>
    </source>
</evidence>
<feature type="transmembrane region" description="Helical" evidence="6">
    <location>
        <begin position="53"/>
        <end position="74"/>
    </location>
</feature>
<feature type="transmembrane region" description="Helical" evidence="6">
    <location>
        <begin position="132"/>
        <end position="154"/>
    </location>
</feature>
<evidence type="ECO:0000256" key="1">
    <source>
        <dbReference type="ARBA" id="ARBA00004141"/>
    </source>
</evidence>
<reference evidence="8" key="1">
    <citation type="submission" date="2020-01" db="EMBL/GenBank/DDBJ databases">
        <title>Identification and distribution of gene clusters putatively required for synthesis of sphingolipid metabolism inhibitors in phylogenetically diverse species of the filamentous fungus Fusarium.</title>
        <authorList>
            <person name="Kim H.-S."/>
            <person name="Busman M."/>
            <person name="Brown D.W."/>
            <person name="Divon H."/>
            <person name="Uhlig S."/>
            <person name="Proctor R.H."/>
        </authorList>
    </citation>
    <scope>NUCLEOTIDE SEQUENCE</scope>
    <source>
        <strain evidence="8">NRRL 53441</strain>
    </source>
</reference>
<feature type="domain" description="Rhodopsin" evidence="7">
    <location>
        <begin position="37"/>
        <end position="285"/>
    </location>
</feature>
<dbReference type="PANTHER" id="PTHR33048">
    <property type="entry name" value="PTH11-LIKE INTEGRAL MEMBRANE PROTEIN (AFU_ORTHOLOGUE AFUA_5G11245)"/>
    <property type="match status" value="1"/>
</dbReference>
<dbReference type="EMBL" id="JAADJG010000508">
    <property type="protein sequence ID" value="KAF4445629.1"/>
    <property type="molecule type" value="Genomic_DNA"/>
</dbReference>
<dbReference type="Proteomes" id="UP000605986">
    <property type="component" value="Unassembled WGS sequence"/>
</dbReference>
<protein>
    <submittedName>
        <fullName evidence="8">Integral membrane protein</fullName>
    </submittedName>
</protein>